<keyword evidence="1" id="KW-1133">Transmembrane helix</keyword>
<keyword evidence="1" id="KW-0472">Membrane</keyword>
<accession>A0A077ZZL5</accession>
<dbReference type="EMBL" id="CCKQ01003548">
    <property type="protein sequence ID" value="CDW74678.1"/>
    <property type="molecule type" value="Genomic_DNA"/>
</dbReference>
<dbReference type="InParanoid" id="A0A077ZZL5"/>
<proteinExistence type="predicted"/>
<dbReference type="OrthoDB" id="10520158at2759"/>
<dbReference type="Proteomes" id="UP000039865">
    <property type="component" value="Unassembled WGS sequence"/>
</dbReference>
<evidence type="ECO:0000313" key="2">
    <source>
        <dbReference type="EMBL" id="CDW74678.1"/>
    </source>
</evidence>
<evidence type="ECO:0000313" key="3">
    <source>
        <dbReference type="Proteomes" id="UP000039865"/>
    </source>
</evidence>
<keyword evidence="1" id="KW-0812">Transmembrane</keyword>
<feature type="transmembrane region" description="Helical" evidence="1">
    <location>
        <begin position="12"/>
        <end position="32"/>
    </location>
</feature>
<reference evidence="2 3" key="1">
    <citation type="submission" date="2014-06" db="EMBL/GenBank/DDBJ databases">
        <authorList>
            <person name="Swart Estienne"/>
        </authorList>
    </citation>
    <scope>NUCLEOTIDE SEQUENCE [LARGE SCALE GENOMIC DNA]</scope>
    <source>
        <strain evidence="2 3">130c</strain>
    </source>
</reference>
<evidence type="ECO:0000256" key="1">
    <source>
        <dbReference type="SAM" id="Phobius"/>
    </source>
</evidence>
<dbReference type="AlphaFoldDB" id="A0A077ZZL5"/>
<sequence>MFKDKTQWVQQLFLCGTTFYFSVAVYQSQYFLEYFKQLAEAKEADRDAYIEKLGEFSSLIYSNLEGMKQVELAQAIAELRESILTVKRNSQSLYSDLILILNDIFDAFPIQEMEDPLIQQFELTLAQLEKLIKSNLSILNMESLTNASYYFCKFQYGDKDFWEMLEQQIIKSKDSLTISQLAKILLSLAMNNKRVQDQVWKDILDSILSKIDKAEVKDTFYICMALGGGRIIPQVINTDLYYTLYLNSVRHISEFDLYQLSQLSMFLASPQAARFVPDTFWTDVLSKELLEALENYNKFEGKINSKVYFNDFLRALASFGIRSVGGKQFLTKIEEFFSRQLQNLGGKMCENLLFFMTRLNTENPNLIKQILNRVEQEKFIEQGEFNDFQMLVNIQSKYKIDVQPLLKQFDIKEVDDKQSKDQDQKQ</sequence>
<gene>
    <name evidence="2" type="primary">Contig15891.g16939</name>
    <name evidence="2" type="ORF">STYLEM_3660</name>
</gene>
<keyword evidence="3" id="KW-1185">Reference proteome</keyword>
<evidence type="ECO:0008006" key="4">
    <source>
        <dbReference type="Google" id="ProtNLM"/>
    </source>
</evidence>
<name>A0A077ZZL5_STYLE</name>
<organism evidence="2 3">
    <name type="scientific">Stylonychia lemnae</name>
    <name type="common">Ciliate</name>
    <dbReference type="NCBI Taxonomy" id="5949"/>
    <lineage>
        <taxon>Eukaryota</taxon>
        <taxon>Sar</taxon>
        <taxon>Alveolata</taxon>
        <taxon>Ciliophora</taxon>
        <taxon>Intramacronucleata</taxon>
        <taxon>Spirotrichea</taxon>
        <taxon>Stichotrichia</taxon>
        <taxon>Sporadotrichida</taxon>
        <taxon>Oxytrichidae</taxon>
        <taxon>Stylonychinae</taxon>
        <taxon>Stylonychia</taxon>
    </lineage>
</organism>
<protein>
    <recommendedName>
        <fullName evidence="4">Transmembrane protein</fullName>
    </recommendedName>
</protein>